<dbReference type="PANTHER" id="PTHR30231">
    <property type="entry name" value="DNA POLYMERASE III SUBUNIT EPSILON"/>
    <property type="match status" value="1"/>
</dbReference>
<dbReference type="RefSeq" id="WP_251805552.1">
    <property type="nucleotide sequence ID" value="NZ_CP166679.1"/>
</dbReference>
<dbReference type="Pfam" id="PF00929">
    <property type="entry name" value="RNase_T"/>
    <property type="match status" value="1"/>
</dbReference>
<dbReference type="PANTHER" id="PTHR30231:SF41">
    <property type="entry name" value="DNA POLYMERASE III SUBUNIT EPSILON"/>
    <property type="match status" value="1"/>
</dbReference>
<organism evidence="2 3">
    <name type="scientific">Arenibacter antarcticus</name>
    <dbReference type="NCBI Taxonomy" id="2040469"/>
    <lineage>
        <taxon>Bacteria</taxon>
        <taxon>Pseudomonadati</taxon>
        <taxon>Bacteroidota</taxon>
        <taxon>Flavobacteriia</taxon>
        <taxon>Flavobacteriales</taxon>
        <taxon>Flavobacteriaceae</taxon>
        <taxon>Arenibacter</taxon>
    </lineage>
</organism>
<dbReference type="InterPro" id="IPR013520">
    <property type="entry name" value="Ribonucl_H"/>
</dbReference>
<dbReference type="InterPro" id="IPR012337">
    <property type="entry name" value="RNaseH-like_sf"/>
</dbReference>
<keyword evidence="3" id="KW-1185">Reference proteome</keyword>
<dbReference type="InterPro" id="IPR036397">
    <property type="entry name" value="RNaseH_sf"/>
</dbReference>
<feature type="domain" description="Exonuclease" evidence="1">
    <location>
        <begin position="35"/>
        <end position="208"/>
    </location>
</feature>
<evidence type="ECO:0000313" key="2">
    <source>
        <dbReference type="EMBL" id="MFD2790438.1"/>
    </source>
</evidence>
<dbReference type="Proteomes" id="UP001597532">
    <property type="component" value="Unassembled WGS sequence"/>
</dbReference>
<dbReference type="SMART" id="SM00479">
    <property type="entry name" value="EXOIII"/>
    <property type="match status" value="1"/>
</dbReference>
<dbReference type="Gene3D" id="3.30.420.10">
    <property type="entry name" value="Ribonuclease H-like superfamily/Ribonuclease H"/>
    <property type="match status" value="1"/>
</dbReference>
<reference evidence="3" key="1">
    <citation type="journal article" date="2019" name="Int. J. Syst. Evol. Microbiol.">
        <title>The Global Catalogue of Microorganisms (GCM) 10K type strain sequencing project: providing services to taxonomists for standard genome sequencing and annotation.</title>
        <authorList>
            <consortium name="The Broad Institute Genomics Platform"/>
            <consortium name="The Broad Institute Genome Sequencing Center for Infectious Disease"/>
            <person name="Wu L."/>
            <person name="Ma J."/>
        </authorList>
    </citation>
    <scope>NUCLEOTIDE SEQUENCE [LARGE SCALE GENOMIC DNA]</scope>
    <source>
        <strain evidence="3">KCTC 52924</strain>
    </source>
</reference>
<comment type="caution">
    <text evidence="2">The sequence shown here is derived from an EMBL/GenBank/DDBJ whole genome shotgun (WGS) entry which is preliminary data.</text>
</comment>
<sequence>MINFFRKKPVQYPKFWDEYVQSFEQKMPTDIEDIRFVALDTETTGFDYIHERILSIGALSLQNKTIVLSQTLELYLQQDHYNADTAKIHGILKSGGLNKVSEAEALQQLLGYLQNAVIIAHHAVFDLNMINKALERNGLPNLKNQVLDTSKLYKSTLISSNIFKKKEHYSLDELAEKFDISMKDRHTAIGDAYITAIAFLKIKSRLKEKGPLKLKDLLKIG</sequence>
<dbReference type="EMBL" id="JBHUOK010000030">
    <property type="protein sequence ID" value="MFD2790438.1"/>
    <property type="molecule type" value="Genomic_DNA"/>
</dbReference>
<proteinExistence type="predicted"/>
<dbReference type="CDD" id="cd06127">
    <property type="entry name" value="DEDDh"/>
    <property type="match status" value="1"/>
</dbReference>
<protein>
    <submittedName>
        <fullName evidence="2">PolC-type DNA polymerase III</fullName>
    </submittedName>
</protein>
<evidence type="ECO:0000259" key="1">
    <source>
        <dbReference type="SMART" id="SM00479"/>
    </source>
</evidence>
<accession>A0ABW5VFF7</accession>
<dbReference type="SUPFAM" id="SSF53098">
    <property type="entry name" value="Ribonuclease H-like"/>
    <property type="match status" value="1"/>
</dbReference>
<evidence type="ECO:0000313" key="3">
    <source>
        <dbReference type="Proteomes" id="UP001597532"/>
    </source>
</evidence>
<name>A0ABW5VFF7_9FLAO</name>
<gene>
    <name evidence="2" type="ORF">ACFS1K_11745</name>
</gene>